<proteinExistence type="predicted"/>
<organism evidence="4 5">
    <name type="scientific">Niveispirillum lacus</name>
    <dbReference type="NCBI Taxonomy" id="1981099"/>
    <lineage>
        <taxon>Bacteria</taxon>
        <taxon>Pseudomonadati</taxon>
        <taxon>Pseudomonadota</taxon>
        <taxon>Alphaproteobacteria</taxon>
        <taxon>Rhodospirillales</taxon>
        <taxon>Azospirillaceae</taxon>
        <taxon>Niveispirillum</taxon>
    </lineage>
</organism>
<feature type="signal peptide" evidence="2">
    <location>
        <begin position="1"/>
        <end position="18"/>
    </location>
</feature>
<evidence type="ECO:0000256" key="1">
    <source>
        <dbReference type="SAM" id="Coils"/>
    </source>
</evidence>
<dbReference type="Pfam" id="PF13374">
    <property type="entry name" value="TPR_10"/>
    <property type="match status" value="2"/>
</dbReference>
<feature type="domain" description="CHAT" evidence="3">
    <location>
        <begin position="674"/>
        <end position="981"/>
    </location>
</feature>
<evidence type="ECO:0000259" key="3">
    <source>
        <dbReference type="Pfam" id="PF12770"/>
    </source>
</evidence>
<gene>
    <name evidence="4" type="ORF">CHU95_21470</name>
</gene>
<evidence type="ECO:0000313" key="4">
    <source>
        <dbReference type="EMBL" id="OYQ31707.1"/>
    </source>
</evidence>
<dbReference type="EMBL" id="NOXU01000032">
    <property type="protein sequence ID" value="OYQ31707.1"/>
    <property type="molecule type" value="Genomic_DNA"/>
</dbReference>
<protein>
    <recommendedName>
        <fullName evidence="3">CHAT domain-containing protein</fullName>
    </recommendedName>
</protein>
<dbReference type="InterPro" id="IPR024983">
    <property type="entry name" value="CHAT_dom"/>
</dbReference>
<dbReference type="Gene3D" id="1.25.40.10">
    <property type="entry name" value="Tetratricopeptide repeat domain"/>
    <property type="match status" value="2"/>
</dbReference>
<dbReference type="InterPro" id="IPR011990">
    <property type="entry name" value="TPR-like_helical_dom_sf"/>
</dbReference>
<keyword evidence="2" id="KW-0732">Signal</keyword>
<keyword evidence="5" id="KW-1185">Reference proteome</keyword>
<dbReference type="SUPFAM" id="SSF48452">
    <property type="entry name" value="TPR-like"/>
    <property type="match status" value="2"/>
</dbReference>
<keyword evidence="1" id="KW-0175">Coiled coil</keyword>
<sequence length="989" mass="104115">MIRSLSLLILALLLTACAGKGPPAPEQAAGPIAMGRNMIGEECRALPTDSADGEAYALYCGLWEQPSGTIAVTQLYDPLPEAPDARARQLVLETNRTAWAGSLAQKAICQPAQPVPGGLLAQCQLREGGWPYIGISLVEGRRLVQADGIPAVADLMMAAPALLKAGPVTQQQDISALLRAALGDEALRFGRGDLNSFERLSEVGRLSNSVEDYAGAEAAYRKALDLQARALGPDSPGAGDTLMALALEVSNQGRGPEADALFRRADALLQKSFDKAARARLGSYMAFHAANSGDARRALSLGRDSSAIRRALVDDLEEQAGGGANRAVLGSLAAARGDLIHSLLLEATVSLRLEQFGLAEAATLEAATLFSRTRGLPPWWHARILGMQGLARAGKGDAAGGAALMSKAVASNKQLFGAGWPVASSMLELGRVYAQAGLDAEALAIYREALSMVAGLDTERGQLPLDRLIPFLDTLYRMAQAEPDRRAEFHAEMFTALQAVREGVVGQTITRAAARFASSDPAVSDLIRQQQDAVRSRDRLRIELASETAKLDGQRDRAREEALVKQLQEATNVAQGLERQLQAAFPDYARLTKPGPVRPADLSSRLRPGQALVQFAFGMAGSYGFILTDKGVFAYPVPISRAALQDQVGELRRSITPRAGVLPPFDLDLSYDLYGRLFGGATDLLSDVKHLVLVPSAALSSLPPALLVRDRPTARDYAGASWLVRDMAVSVVPSVPSFLALAGTTARASAPKPFIGFAAPPFQGRDTGGLKALGEECRTDAALDPALLRALAPLPETADEIRSIGGRLGAAPADLITGERVTKAAVRGAGLDQYRIVYFATHGLLPGELRCQSQPGLALAPPPVPPSSPADDGLLTASDIALLRLNADMVVLSACNTAGGDARLGGEALSGLAESFFFAGARSLLVSHWQVPSVPTVRLMTGLFAGEGDIAVALARAQRSLASDPASAHPFNWAAFTLVGAAPQSDKGV</sequence>
<dbReference type="Proteomes" id="UP000216998">
    <property type="component" value="Unassembled WGS sequence"/>
</dbReference>
<comment type="caution">
    <text evidence="4">The sequence shown here is derived from an EMBL/GenBank/DDBJ whole genome shotgun (WGS) entry which is preliminary data.</text>
</comment>
<reference evidence="4 5" key="1">
    <citation type="submission" date="2017-07" db="EMBL/GenBank/DDBJ databases">
        <title>Niveispirillum cyanobacteriorum sp. nov., isolated from cyanobacterial aggregates in a eutrophic lake.</title>
        <authorList>
            <person name="Cai H."/>
        </authorList>
    </citation>
    <scope>NUCLEOTIDE SEQUENCE [LARGE SCALE GENOMIC DNA]</scope>
    <source>
        <strain evidence="5">TH1-14</strain>
    </source>
</reference>
<dbReference type="AlphaFoldDB" id="A0A255YR50"/>
<feature type="chain" id="PRO_5012739210" description="CHAT domain-containing protein" evidence="2">
    <location>
        <begin position="19"/>
        <end position="989"/>
    </location>
</feature>
<evidence type="ECO:0000313" key="5">
    <source>
        <dbReference type="Proteomes" id="UP000216998"/>
    </source>
</evidence>
<dbReference type="PROSITE" id="PS51257">
    <property type="entry name" value="PROKAR_LIPOPROTEIN"/>
    <property type="match status" value="1"/>
</dbReference>
<evidence type="ECO:0000256" key="2">
    <source>
        <dbReference type="SAM" id="SignalP"/>
    </source>
</evidence>
<name>A0A255YR50_9PROT</name>
<feature type="coiled-coil region" evidence="1">
    <location>
        <begin position="537"/>
        <end position="580"/>
    </location>
</feature>
<dbReference type="RefSeq" id="WP_094458395.1">
    <property type="nucleotide sequence ID" value="NZ_NOXU01000032.1"/>
</dbReference>
<accession>A0A255YR50</accession>
<dbReference type="Pfam" id="PF12770">
    <property type="entry name" value="CHAT"/>
    <property type="match status" value="1"/>
</dbReference>